<accession>A0A1X0WI76</accession>
<proteinExistence type="predicted"/>
<dbReference type="AlphaFoldDB" id="A0A1X0WI76"/>
<sequence length="74" mass="8018">MADIIDEANQEYDQHLTAAIANRAKPVPPSPICRNGDCGEQSLPGTSYCCKECREDAEKVAWGKKAEEGCMSSV</sequence>
<evidence type="ECO:0000313" key="1">
    <source>
        <dbReference type="EMBL" id="ORJ26479.1"/>
    </source>
</evidence>
<name>A0A1X0WI76_9GAMM</name>
<organism evidence="1 2">
    <name type="scientific">Rouxiella badensis</name>
    <dbReference type="NCBI Taxonomy" id="1646377"/>
    <lineage>
        <taxon>Bacteria</taxon>
        <taxon>Pseudomonadati</taxon>
        <taxon>Pseudomonadota</taxon>
        <taxon>Gammaproteobacteria</taxon>
        <taxon>Enterobacterales</taxon>
        <taxon>Yersiniaceae</taxon>
        <taxon>Rouxiella</taxon>
    </lineage>
</organism>
<gene>
    <name evidence="1" type="ORF">BS640_06475</name>
</gene>
<evidence type="ECO:0000313" key="2">
    <source>
        <dbReference type="Proteomes" id="UP000192536"/>
    </source>
</evidence>
<comment type="caution">
    <text evidence="1">The sequence shown here is derived from an EMBL/GenBank/DDBJ whole genome shotgun (WGS) entry which is preliminary data.</text>
</comment>
<dbReference type="RefSeq" id="WP_084912204.1">
    <property type="nucleotide sequence ID" value="NZ_MRWE01000007.1"/>
</dbReference>
<reference evidence="1 2" key="1">
    <citation type="journal article" date="2017" name="Int. J. Syst. Evol. Microbiol.">
        <title>Rouxiella badensis sp. nov. and Rouxiella silvae sp. nov. isolated from peat bog soil in Germany and emendation of the genus description.</title>
        <authorList>
            <person name="Le Fleche-Mateos A."/>
            <person name="Kugler J.H."/>
            <person name="Hansen S.H."/>
            <person name="Syldatk C."/>
            <person name="Hausmann R."/>
            <person name="Lomprez F."/>
            <person name="Vandenbogaert M."/>
            <person name="Manuguerra J.C."/>
            <person name="Grimont P.A."/>
        </authorList>
    </citation>
    <scope>NUCLEOTIDE SEQUENCE [LARGE SCALE GENOMIC DNA]</scope>
    <source>
        <strain evidence="1 2">DSM 100043</strain>
    </source>
</reference>
<dbReference type="Proteomes" id="UP000192536">
    <property type="component" value="Unassembled WGS sequence"/>
</dbReference>
<dbReference type="EMBL" id="MRWE01000007">
    <property type="protein sequence ID" value="ORJ26479.1"/>
    <property type="molecule type" value="Genomic_DNA"/>
</dbReference>
<protein>
    <submittedName>
        <fullName evidence="1">Uncharacterized protein</fullName>
    </submittedName>
</protein>
<keyword evidence="2" id="KW-1185">Reference proteome</keyword>